<comment type="caution">
    <text evidence="1">The sequence shown here is derived from an EMBL/GenBank/DDBJ whole genome shotgun (WGS) entry which is preliminary data.</text>
</comment>
<reference evidence="1 2" key="1">
    <citation type="submission" date="2015-01" db="EMBL/GenBank/DDBJ databases">
        <title>Evolution of Trichinella species and genotypes.</title>
        <authorList>
            <person name="Korhonen P.K."/>
            <person name="Edoardo P."/>
            <person name="Giuseppe L.R."/>
            <person name="Gasser R.B."/>
        </authorList>
    </citation>
    <scope>NUCLEOTIDE SEQUENCE [LARGE SCALE GENOMIC DNA]</scope>
    <source>
        <strain evidence="1">ISS37</strain>
    </source>
</reference>
<evidence type="ECO:0000313" key="2">
    <source>
        <dbReference type="Proteomes" id="UP000054630"/>
    </source>
</evidence>
<proteinExistence type="predicted"/>
<accession>A0A0V0RNX5</accession>
<evidence type="ECO:0000313" key="1">
    <source>
        <dbReference type="EMBL" id="KRX16185.1"/>
    </source>
</evidence>
<name>A0A0V0RNX5_9BILA</name>
<sequence length="129" mass="14456">MSSGCLTHDVCEALIDSWECRSGDRNRALSSSPTATAAAAAAVRTYDTDHHQCLVSPQVGWEDKNHTGQGKIFLWTTENISRRQVSLFASIRHSNFKLRRVHLKMLIKVGSVIRRCRFLSTLARFSSPP</sequence>
<keyword evidence="2" id="KW-1185">Reference proteome</keyword>
<dbReference type="Proteomes" id="UP000054630">
    <property type="component" value="Unassembled WGS sequence"/>
</dbReference>
<organism evidence="1 2">
    <name type="scientific">Trichinella nelsoni</name>
    <dbReference type="NCBI Taxonomy" id="6336"/>
    <lineage>
        <taxon>Eukaryota</taxon>
        <taxon>Metazoa</taxon>
        <taxon>Ecdysozoa</taxon>
        <taxon>Nematoda</taxon>
        <taxon>Enoplea</taxon>
        <taxon>Dorylaimia</taxon>
        <taxon>Trichinellida</taxon>
        <taxon>Trichinellidae</taxon>
        <taxon>Trichinella</taxon>
    </lineage>
</organism>
<protein>
    <submittedName>
        <fullName evidence="1">Uncharacterized protein</fullName>
    </submittedName>
</protein>
<gene>
    <name evidence="1" type="ORF">T07_1681</name>
</gene>
<dbReference type="EMBL" id="JYDL01000112">
    <property type="protein sequence ID" value="KRX16185.1"/>
    <property type="molecule type" value="Genomic_DNA"/>
</dbReference>
<dbReference type="AlphaFoldDB" id="A0A0V0RNX5"/>
<dbReference type="OrthoDB" id="10446486at2759"/>